<gene>
    <name evidence="1" type="ORF">CRG98_030408</name>
</gene>
<comment type="caution">
    <text evidence="1">The sequence shown here is derived from an EMBL/GenBank/DDBJ whole genome shotgun (WGS) entry which is preliminary data.</text>
</comment>
<sequence>MATFTNNSIPGEHSDQTIPAKPFRTSRLHLLLSGLRVHVYSFLDFASTFKAFRTSRPHLKLSGLRVHGLRVHIYCFLDFASTFKAFRTSRPHLKLSGLRVHGLRVHIYYFPDFVPSRAGQRSPAARDPAGPEIPNVAISAILCRIGRNPNGKGMELQQKYNSGSYKQDPARKNGGGALVWRNFGIGDLENPRQKTRLFSSIPAVSTPGTPILSTV</sequence>
<dbReference type="Proteomes" id="UP000233551">
    <property type="component" value="Unassembled WGS sequence"/>
</dbReference>
<organism evidence="1 2">
    <name type="scientific">Punica granatum</name>
    <name type="common">Pomegranate</name>
    <dbReference type="NCBI Taxonomy" id="22663"/>
    <lineage>
        <taxon>Eukaryota</taxon>
        <taxon>Viridiplantae</taxon>
        <taxon>Streptophyta</taxon>
        <taxon>Embryophyta</taxon>
        <taxon>Tracheophyta</taxon>
        <taxon>Spermatophyta</taxon>
        <taxon>Magnoliopsida</taxon>
        <taxon>eudicotyledons</taxon>
        <taxon>Gunneridae</taxon>
        <taxon>Pentapetalae</taxon>
        <taxon>rosids</taxon>
        <taxon>malvids</taxon>
        <taxon>Myrtales</taxon>
        <taxon>Lythraceae</taxon>
        <taxon>Punica</taxon>
    </lineage>
</organism>
<accession>A0A2I0IZT2</accession>
<name>A0A2I0IZT2_PUNGR</name>
<evidence type="ECO:0000313" key="1">
    <source>
        <dbReference type="EMBL" id="PKI49190.1"/>
    </source>
</evidence>
<proteinExistence type="predicted"/>
<reference evidence="1 2" key="1">
    <citation type="submission" date="2017-11" db="EMBL/GenBank/DDBJ databases">
        <title>De-novo sequencing of pomegranate (Punica granatum L.) genome.</title>
        <authorList>
            <person name="Akparov Z."/>
            <person name="Amiraslanov A."/>
            <person name="Hajiyeva S."/>
            <person name="Abbasov M."/>
            <person name="Kaur K."/>
            <person name="Hamwieh A."/>
            <person name="Solovyev V."/>
            <person name="Salamov A."/>
            <person name="Braich B."/>
            <person name="Kosarev P."/>
            <person name="Mahmoud A."/>
            <person name="Hajiyev E."/>
            <person name="Babayeva S."/>
            <person name="Izzatullayeva V."/>
            <person name="Mammadov A."/>
            <person name="Mammadov A."/>
            <person name="Sharifova S."/>
            <person name="Ojaghi J."/>
            <person name="Eynullazada K."/>
            <person name="Bayramov B."/>
            <person name="Abdulazimova A."/>
            <person name="Shahmuradov I."/>
        </authorList>
    </citation>
    <scope>NUCLEOTIDE SEQUENCE [LARGE SCALE GENOMIC DNA]</scope>
    <source>
        <strain evidence="2">cv. AG2017</strain>
        <tissue evidence="1">Leaf</tissue>
    </source>
</reference>
<evidence type="ECO:0000313" key="2">
    <source>
        <dbReference type="Proteomes" id="UP000233551"/>
    </source>
</evidence>
<dbReference type="EMBL" id="PGOL01002266">
    <property type="protein sequence ID" value="PKI49190.1"/>
    <property type="molecule type" value="Genomic_DNA"/>
</dbReference>
<protein>
    <submittedName>
        <fullName evidence="1">Uncharacterized protein</fullName>
    </submittedName>
</protein>
<dbReference type="AlphaFoldDB" id="A0A2I0IZT2"/>
<keyword evidence="2" id="KW-1185">Reference proteome</keyword>